<accession>G3AEC3</accession>
<reference evidence="4 5" key="1">
    <citation type="journal article" date="2011" name="Proc. Natl. Acad. Sci. U.S.A.">
        <title>Comparative genomics of xylose-fermenting fungi for enhanced biofuel production.</title>
        <authorList>
            <person name="Wohlbach D.J."/>
            <person name="Kuo A."/>
            <person name="Sato T.K."/>
            <person name="Potts K.M."/>
            <person name="Salamov A.A."/>
            <person name="LaButti K.M."/>
            <person name="Sun H."/>
            <person name="Clum A."/>
            <person name="Pangilinan J.L."/>
            <person name="Lindquist E.A."/>
            <person name="Lucas S."/>
            <person name="Lapidus A."/>
            <person name="Jin M."/>
            <person name="Gunawan C."/>
            <person name="Balan V."/>
            <person name="Dale B.E."/>
            <person name="Jeffries T.W."/>
            <person name="Zinkel R."/>
            <person name="Barry K.W."/>
            <person name="Grigoriev I.V."/>
            <person name="Gasch A.P."/>
        </authorList>
    </citation>
    <scope>NUCLEOTIDE SEQUENCE [LARGE SCALE GENOMIC DNA]</scope>
    <source>
        <strain evidence="5">NRRL Y-27907 / 11-Y1</strain>
    </source>
</reference>
<dbReference type="HOGENOM" id="CLU_003828_0_0_1"/>
<keyword evidence="5" id="KW-1185">Reference proteome</keyword>
<dbReference type="SUPFAM" id="SSF111347">
    <property type="entry name" value="Rap/Ran-GAP"/>
    <property type="match status" value="1"/>
</dbReference>
<evidence type="ECO:0000259" key="3">
    <source>
        <dbReference type="PROSITE" id="PS50085"/>
    </source>
</evidence>
<protein>
    <recommendedName>
        <fullName evidence="3">Rap-GAP domain-containing protein</fullName>
    </recommendedName>
</protein>
<keyword evidence="1" id="KW-0343">GTPase activation</keyword>
<dbReference type="PANTHER" id="PTHR10063:SF0">
    <property type="entry name" value="TUBERIN"/>
    <property type="match status" value="1"/>
</dbReference>
<evidence type="ECO:0000313" key="5">
    <source>
        <dbReference type="Proteomes" id="UP000000709"/>
    </source>
</evidence>
<dbReference type="GO" id="GO:0005634">
    <property type="term" value="C:nucleus"/>
    <property type="evidence" value="ECO:0007669"/>
    <property type="project" value="InterPro"/>
</dbReference>
<dbReference type="InterPro" id="IPR024584">
    <property type="entry name" value="Tuberin_N"/>
</dbReference>
<evidence type="ECO:0000256" key="2">
    <source>
        <dbReference type="SAM" id="MobiDB-lite"/>
    </source>
</evidence>
<proteinExistence type="predicted"/>
<name>G3AEC3_SPAPN</name>
<dbReference type="OrthoDB" id="19311at2759"/>
<dbReference type="eggNOG" id="KOG3687">
    <property type="taxonomic scope" value="Eukaryota"/>
</dbReference>
<dbReference type="InterPro" id="IPR027107">
    <property type="entry name" value="Tuberin/Ral-act_asu"/>
</dbReference>
<dbReference type="KEGG" id="spaa:SPAPADRAFT_48679"/>
<evidence type="ECO:0000313" key="4">
    <source>
        <dbReference type="EMBL" id="EGW35711.1"/>
    </source>
</evidence>
<dbReference type="Pfam" id="PF02145">
    <property type="entry name" value="Rap_GAP"/>
    <property type="match status" value="1"/>
</dbReference>
<dbReference type="Pfam" id="PF11864">
    <property type="entry name" value="DUF3384"/>
    <property type="match status" value="1"/>
</dbReference>
<feature type="compositionally biased region" description="Polar residues" evidence="2">
    <location>
        <begin position="1450"/>
        <end position="1460"/>
    </location>
</feature>
<dbReference type="GO" id="GO:0032007">
    <property type="term" value="P:negative regulation of TOR signaling"/>
    <property type="evidence" value="ECO:0007669"/>
    <property type="project" value="TreeGrafter"/>
</dbReference>
<dbReference type="InterPro" id="IPR035974">
    <property type="entry name" value="Rap/Ran-GAP_sf"/>
</dbReference>
<dbReference type="SUPFAM" id="SSF48371">
    <property type="entry name" value="ARM repeat"/>
    <property type="match status" value="1"/>
</dbReference>
<dbReference type="GO" id="GO:0005096">
    <property type="term" value="F:GTPase activator activity"/>
    <property type="evidence" value="ECO:0007669"/>
    <property type="project" value="UniProtKB-KW"/>
</dbReference>
<dbReference type="PANTHER" id="PTHR10063">
    <property type="entry name" value="TUBERIN"/>
    <property type="match status" value="1"/>
</dbReference>
<dbReference type="STRING" id="619300.G3AEC3"/>
<dbReference type="EMBL" id="GL996499">
    <property type="protein sequence ID" value="EGW35711.1"/>
    <property type="molecule type" value="Genomic_DNA"/>
</dbReference>
<dbReference type="GO" id="GO:0051056">
    <property type="term" value="P:regulation of small GTPase mediated signal transduction"/>
    <property type="evidence" value="ECO:0007669"/>
    <property type="project" value="InterPro"/>
</dbReference>
<dbReference type="RefSeq" id="XP_007373123.1">
    <property type="nucleotide sequence ID" value="XM_007373061.1"/>
</dbReference>
<dbReference type="PROSITE" id="PS50085">
    <property type="entry name" value="RAPGAP"/>
    <property type="match status" value="1"/>
</dbReference>
<feature type="domain" description="Rap-GAP" evidence="3">
    <location>
        <begin position="1183"/>
        <end position="1440"/>
    </location>
</feature>
<sequence length="1501" mass="171712">MSVHHTGSSGSSGGGGIGSVFKSFTKSLKTTSSSSSKNVVPVSINPTVVGGGQDLQLIIQQLTTNSSNTVKLTALIKLTESISKYSISSIPEIWYLVHDLCDGRKNPTNIRRQALKLCIECIKSDDSKGVGAKLNYFNDIVKYCRFKSGSTSGNVSIVDPDFDLFLQALVALSDNGRDIHDFVIYDDKHNLNVFLEDSLVGFKGVAGKYNFQSDDQDTELMHKDRDFRTLINLIEFVKNCLNFNYTLLEESFVNAMIYRLIRIGSKTSNLTILTSVVSSLNIIFSFGNPPIEYFSNIIQFLTSIYGSSIDERLNLLVWESIVSLCLQDSIQLVVSTLCDFISNPDLQRSRSDATANTAIYSSIGAFQLIVKIQIKNAIEGNSMDSTYFKVIRALKSALSFNIPIINTSYLRNFDKLLAKESYLDNFGLKFQDSMDKILPFQLWYSSNCSIYDSLRKLKVNSDQDIDYFQSICVSLQSLYENHELSTPKDKLIDFFMAYSPYLPNSTILFVLKYYDDEKLCSLLNPFWKDIVLKILNQFYYQLEDNDVRTECLRVILNGLKVSHSVFNKDDINYDIIIEIFKKSKREPKGPVISFLTNELLTFICLESSHQVFQQLVSIIMSLYIEKRPVRQESIYSRSFVTLSSQASSVTNTSVDFLHGITKGIIQVFLRCIMKDPGRAKQCFDILIEITDTCASNGDILLIICKLFVRLRVTSEGYVYVTQPNDMMGLASAFKRDVASHGVNSNAKWVYPESVDYLNEKYFNQINKQFILLKLDEEDDKYYIDIKKWVHLALRIMKEFIDWEVYSFVWGHFCWQLSNMELLSHCQEEIIEFRRIVCEQLTLNLPSSLKLNNELTKSDLQVVFVRSLSSLIGYHELFSKYDQDQIINSLIFGLGQSWDKTAIPCINILTVCCFEIPLSVKKFLTTILMKLQTTITSSTNASSHILEFLMSLVHLPILTSNFTMEEFKRVFGIAFKYIEYANDLRTRESQPSTAGTETELIQKHGVDAQVEQTPSTQPVGELTPIMSQYILSISYNVIASWFLKINMQDRKKLSSFIIKNLISCNGNVLKLDEQTIGFIDFIIRFTYSDLPLTIIGVDKPVESRVLNRWIMGNSILSIETDVNSGDSEVNVRRPTGVTKLNITLTQEQQGHITPNYFLLQLFDHLESKNKPIPIIEDSIVSRALSVLDRIPGVKFHKIGIIYIGKEQNTEHEVLSNKVGSLAYHKFLNKIGNLVKLKNNREIYVGGLDIENDIDGEFARYWRDKTTQLIFHVTTMMTCDDVQLKKRHIGNDYVNIFFDESGSQEFNFNLIKSQFNFLSIVISPCAISKDISIEAMRIKEDSIENDESRKSTKFYKVKIYRRSGVPAIFSTCHFKLISQEKLPEFIRNLSILANEFAHIWHTQGSYHSNWCQRVKQLMIVKNKSLDNYNHLKQEQQEQLDDVNEYDTTQSFFDQLGGTSSSKDTNKESSHEYKFEYSNSEEEEEEGVKLNELYQLVEFNSYTC</sequence>
<dbReference type="Proteomes" id="UP000000709">
    <property type="component" value="Unassembled WGS sequence"/>
</dbReference>
<dbReference type="GO" id="GO:0033596">
    <property type="term" value="C:TSC1-TSC2 complex"/>
    <property type="evidence" value="ECO:0007669"/>
    <property type="project" value="TreeGrafter"/>
</dbReference>
<dbReference type="GeneID" id="18871253"/>
<dbReference type="InParanoid" id="G3AEC3"/>
<dbReference type="Gene3D" id="3.40.50.11210">
    <property type="entry name" value="Rap/Ran-GAP"/>
    <property type="match status" value="1"/>
</dbReference>
<dbReference type="Pfam" id="PF03542">
    <property type="entry name" value="Tuberin"/>
    <property type="match status" value="1"/>
</dbReference>
<dbReference type="InterPro" id="IPR018515">
    <property type="entry name" value="Tuberin-type_domain"/>
</dbReference>
<gene>
    <name evidence="4" type="ORF">SPAPADRAFT_48679</name>
</gene>
<feature type="region of interest" description="Disordered" evidence="2">
    <location>
        <begin position="1450"/>
        <end position="1481"/>
    </location>
</feature>
<dbReference type="InterPro" id="IPR016024">
    <property type="entry name" value="ARM-type_fold"/>
</dbReference>
<feature type="compositionally biased region" description="Basic and acidic residues" evidence="2">
    <location>
        <begin position="1461"/>
        <end position="1472"/>
    </location>
</feature>
<evidence type="ECO:0000256" key="1">
    <source>
        <dbReference type="ARBA" id="ARBA00022468"/>
    </source>
</evidence>
<organism evidence="5">
    <name type="scientific">Spathaspora passalidarum (strain NRRL Y-27907 / 11-Y1)</name>
    <dbReference type="NCBI Taxonomy" id="619300"/>
    <lineage>
        <taxon>Eukaryota</taxon>
        <taxon>Fungi</taxon>
        <taxon>Dikarya</taxon>
        <taxon>Ascomycota</taxon>
        <taxon>Saccharomycotina</taxon>
        <taxon>Pichiomycetes</taxon>
        <taxon>Debaryomycetaceae</taxon>
        <taxon>Spathaspora</taxon>
    </lineage>
</organism>
<dbReference type="OMA" id="ATRFLMN"/>
<dbReference type="FunFam" id="3.40.50.11210:FF:000007">
    <property type="entry name" value="Tuberous sclerosis 2"/>
    <property type="match status" value="1"/>
</dbReference>
<dbReference type="InterPro" id="IPR000331">
    <property type="entry name" value="Rap/Ran_GAP_dom"/>
</dbReference>